<reference evidence="1" key="1">
    <citation type="journal article" date="2023" name="G3 (Bethesda)">
        <title>A reference genome for the long-term kleptoplast-retaining sea slug Elysia crispata morphotype clarki.</title>
        <authorList>
            <person name="Eastman K.E."/>
            <person name="Pendleton A.L."/>
            <person name="Shaikh M.A."/>
            <person name="Suttiyut T."/>
            <person name="Ogas R."/>
            <person name="Tomko P."/>
            <person name="Gavelis G."/>
            <person name="Widhalm J.R."/>
            <person name="Wisecaver J.H."/>
        </authorList>
    </citation>
    <scope>NUCLEOTIDE SEQUENCE</scope>
    <source>
        <strain evidence="1">ECLA1</strain>
    </source>
</reference>
<evidence type="ECO:0000313" key="2">
    <source>
        <dbReference type="Proteomes" id="UP001283361"/>
    </source>
</evidence>
<dbReference type="EMBL" id="JAWDGP010003869">
    <property type="protein sequence ID" value="KAK3770057.1"/>
    <property type="molecule type" value="Genomic_DNA"/>
</dbReference>
<sequence length="150" mass="16790">MTPSFQRPERSVKPTCSSKSEATRHVALHWAWILSVLINRLAPSVAWLLAVIHVHHSVKNSHYLARYSATIILRLHVTNVISPHNSDPALDLARYSATIILRLHVTNVISPHNSDPALDLARYSATIILRLHVTNVIFPHISDPALDLAR</sequence>
<gene>
    <name evidence="1" type="ORF">RRG08_043215</name>
</gene>
<accession>A0AAE1DGV0</accession>
<dbReference type="Proteomes" id="UP001283361">
    <property type="component" value="Unassembled WGS sequence"/>
</dbReference>
<protein>
    <submittedName>
        <fullName evidence="1">Uncharacterized protein</fullName>
    </submittedName>
</protein>
<name>A0AAE1DGV0_9GAST</name>
<comment type="caution">
    <text evidence="1">The sequence shown here is derived from an EMBL/GenBank/DDBJ whole genome shotgun (WGS) entry which is preliminary data.</text>
</comment>
<organism evidence="1 2">
    <name type="scientific">Elysia crispata</name>
    <name type="common">lettuce slug</name>
    <dbReference type="NCBI Taxonomy" id="231223"/>
    <lineage>
        <taxon>Eukaryota</taxon>
        <taxon>Metazoa</taxon>
        <taxon>Spiralia</taxon>
        <taxon>Lophotrochozoa</taxon>
        <taxon>Mollusca</taxon>
        <taxon>Gastropoda</taxon>
        <taxon>Heterobranchia</taxon>
        <taxon>Euthyneura</taxon>
        <taxon>Panpulmonata</taxon>
        <taxon>Sacoglossa</taxon>
        <taxon>Placobranchoidea</taxon>
        <taxon>Plakobranchidae</taxon>
        <taxon>Elysia</taxon>
    </lineage>
</organism>
<evidence type="ECO:0000313" key="1">
    <source>
        <dbReference type="EMBL" id="KAK3770057.1"/>
    </source>
</evidence>
<proteinExistence type="predicted"/>
<dbReference type="AlphaFoldDB" id="A0AAE1DGV0"/>
<keyword evidence="2" id="KW-1185">Reference proteome</keyword>